<evidence type="ECO:0000313" key="3">
    <source>
        <dbReference type="WBParaSite" id="nRc.2.0.1.t32814-RA"/>
    </source>
</evidence>
<dbReference type="Proteomes" id="UP000887565">
    <property type="component" value="Unplaced"/>
</dbReference>
<evidence type="ECO:0000313" key="2">
    <source>
        <dbReference type="Proteomes" id="UP000887565"/>
    </source>
</evidence>
<dbReference type="WBParaSite" id="nRc.2.0.1.t32814-RA">
    <property type="protein sequence ID" value="nRc.2.0.1.t32814-RA"/>
    <property type="gene ID" value="nRc.2.0.1.g32814"/>
</dbReference>
<keyword evidence="2" id="KW-1185">Reference proteome</keyword>
<evidence type="ECO:0000256" key="1">
    <source>
        <dbReference type="SAM" id="MobiDB-lite"/>
    </source>
</evidence>
<dbReference type="AlphaFoldDB" id="A0A915K293"/>
<name>A0A915K293_ROMCU</name>
<feature type="compositionally biased region" description="Basic and acidic residues" evidence="1">
    <location>
        <begin position="1"/>
        <end position="10"/>
    </location>
</feature>
<reference evidence="3" key="1">
    <citation type="submission" date="2022-11" db="UniProtKB">
        <authorList>
            <consortium name="WormBaseParasite"/>
        </authorList>
    </citation>
    <scope>IDENTIFICATION</scope>
</reference>
<accession>A0A915K293</accession>
<organism evidence="2 3">
    <name type="scientific">Romanomermis culicivorax</name>
    <name type="common">Nematode worm</name>
    <dbReference type="NCBI Taxonomy" id="13658"/>
    <lineage>
        <taxon>Eukaryota</taxon>
        <taxon>Metazoa</taxon>
        <taxon>Ecdysozoa</taxon>
        <taxon>Nematoda</taxon>
        <taxon>Enoplea</taxon>
        <taxon>Dorylaimia</taxon>
        <taxon>Mermithida</taxon>
        <taxon>Mermithoidea</taxon>
        <taxon>Mermithidae</taxon>
        <taxon>Romanomermis</taxon>
    </lineage>
</organism>
<proteinExistence type="predicted"/>
<feature type="region of interest" description="Disordered" evidence="1">
    <location>
        <begin position="1"/>
        <end position="26"/>
    </location>
</feature>
<sequence length="26" mass="3022">MAQSREERRPNSNFDPGSAKFQAKRN</sequence>
<protein>
    <submittedName>
        <fullName evidence="3">Uncharacterized protein</fullName>
    </submittedName>
</protein>